<dbReference type="Proteomes" id="UP000320333">
    <property type="component" value="Unassembled WGS sequence"/>
</dbReference>
<dbReference type="EMBL" id="QEAP01000112">
    <property type="protein sequence ID" value="TPX74707.1"/>
    <property type="molecule type" value="Genomic_DNA"/>
</dbReference>
<feature type="domain" description="Thioesterase" evidence="1">
    <location>
        <begin position="137"/>
        <end position="207"/>
    </location>
</feature>
<name>A0A507FI10_9FUNG</name>
<reference evidence="2 3" key="1">
    <citation type="journal article" date="2019" name="Sci. Rep.">
        <title>Comparative genomics of chytrid fungi reveal insights into the obligate biotrophic and pathogenic lifestyle of Synchytrium endobioticum.</title>
        <authorList>
            <person name="van de Vossenberg B.T.L.H."/>
            <person name="Warris S."/>
            <person name="Nguyen H.D.T."/>
            <person name="van Gent-Pelzer M.P.E."/>
            <person name="Joly D.L."/>
            <person name="van de Geest H.C."/>
            <person name="Bonants P.J.M."/>
            <person name="Smith D.S."/>
            <person name="Levesque C.A."/>
            <person name="van der Lee T.A.J."/>
        </authorList>
    </citation>
    <scope>NUCLEOTIDE SEQUENCE [LARGE SCALE GENOMIC DNA]</scope>
    <source>
        <strain evidence="2 3">CBS 675.73</strain>
    </source>
</reference>
<dbReference type="InterPro" id="IPR052061">
    <property type="entry name" value="PTE-AB_protein"/>
</dbReference>
<keyword evidence="3" id="KW-1185">Reference proteome</keyword>
<sequence length="260" mass="28487">MPSVIESIQNWMQSRSVPSSPSTGYSPSDALVQEIESIPLVKKLIDTNMIVIPFRPDVVDQASDTDNSAEFLKLPGGKALNITSRNENPNLWSHSLVRGPTLYGDKRIEYAIQAYDTKDQVLINIARFGQDVAGHPNVVHGGLQAAFFDDSFGTMFAVAAKGDFTGVTANLNINYRSPMYAPATVAFVLWVEKIEGRKVFLKAEARSIPTEADTEATTDGDSPQEFKSIGEKWIGKGSVLFGEATALFIKVSKEQLEQKK</sequence>
<dbReference type="Gene3D" id="3.10.129.10">
    <property type="entry name" value="Hotdog Thioesterase"/>
    <property type="match status" value="1"/>
</dbReference>
<dbReference type="PANTHER" id="PTHR47260">
    <property type="entry name" value="UPF0644 PROTEIN PB2B4.06"/>
    <property type="match status" value="1"/>
</dbReference>
<gene>
    <name evidence="2" type="ORF">CcCBS67573_g04025</name>
</gene>
<dbReference type="OrthoDB" id="506431at2759"/>
<evidence type="ECO:0000313" key="3">
    <source>
        <dbReference type="Proteomes" id="UP000320333"/>
    </source>
</evidence>
<dbReference type="InterPro" id="IPR029069">
    <property type="entry name" value="HotDog_dom_sf"/>
</dbReference>
<proteinExistence type="predicted"/>
<dbReference type="CDD" id="cd03443">
    <property type="entry name" value="PaaI_thioesterase"/>
    <property type="match status" value="1"/>
</dbReference>
<dbReference type="PANTHER" id="PTHR47260:SF1">
    <property type="entry name" value="UPF0644 PROTEIN PB2B4.06"/>
    <property type="match status" value="1"/>
</dbReference>
<evidence type="ECO:0000313" key="2">
    <source>
        <dbReference type="EMBL" id="TPX74707.1"/>
    </source>
</evidence>
<dbReference type="Pfam" id="PF03061">
    <property type="entry name" value="4HBT"/>
    <property type="match status" value="1"/>
</dbReference>
<comment type="caution">
    <text evidence="2">The sequence shown here is derived from an EMBL/GenBank/DDBJ whole genome shotgun (WGS) entry which is preliminary data.</text>
</comment>
<organism evidence="2 3">
    <name type="scientific">Chytriomyces confervae</name>
    <dbReference type="NCBI Taxonomy" id="246404"/>
    <lineage>
        <taxon>Eukaryota</taxon>
        <taxon>Fungi</taxon>
        <taxon>Fungi incertae sedis</taxon>
        <taxon>Chytridiomycota</taxon>
        <taxon>Chytridiomycota incertae sedis</taxon>
        <taxon>Chytridiomycetes</taxon>
        <taxon>Chytridiales</taxon>
        <taxon>Chytriomycetaceae</taxon>
        <taxon>Chytriomyces</taxon>
    </lineage>
</organism>
<dbReference type="STRING" id="246404.A0A507FI10"/>
<dbReference type="InterPro" id="IPR006683">
    <property type="entry name" value="Thioestr_dom"/>
</dbReference>
<accession>A0A507FI10</accession>
<protein>
    <recommendedName>
        <fullName evidence="1">Thioesterase domain-containing protein</fullName>
    </recommendedName>
</protein>
<evidence type="ECO:0000259" key="1">
    <source>
        <dbReference type="Pfam" id="PF03061"/>
    </source>
</evidence>
<dbReference type="AlphaFoldDB" id="A0A507FI10"/>
<dbReference type="SUPFAM" id="SSF54637">
    <property type="entry name" value="Thioesterase/thiol ester dehydrase-isomerase"/>
    <property type="match status" value="1"/>
</dbReference>